<sequence>MTEVEENNTNTKSEENNSPTSTENNNNNNNNNNNKEKVIRRNRPGTKAEQWGNWPELSFENMNSTCAVQQYIQLLIKRNPEDIKTIVTCPEGQDPNVWQYEHLRLICLELNPLLIMLSKECNPDVCDTMKATDDAEFFCAAHPKAQPCSAIDYSIHTVDGSISLLNCHAFFPTRVSIQPTSLKHFSNIARRLYRIFAHAWFHHREVFVEFEQQTHLYARFLYFSTKAFNLISPKVVIIPNEACDINFD</sequence>
<evidence type="ECO:0000313" key="4">
    <source>
        <dbReference type="Proteomes" id="UP000193944"/>
    </source>
</evidence>
<feature type="compositionally biased region" description="Low complexity" evidence="2">
    <location>
        <begin position="7"/>
        <end position="33"/>
    </location>
</feature>
<proteinExistence type="predicted"/>
<feature type="binding site" evidence="1">
    <location>
        <position position="203"/>
    </location>
    <ligand>
        <name>Zn(2+)</name>
        <dbReference type="ChEBI" id="CHEBI:29105"/>
    </ligand>
</feature>
<evidence type="ECO:0000313" key="3">
    <source>
        <dbReference type="EMBL" id="ORX86112.1"/>
    </source>
</evidence>
<evidence type="ECO:0000256" key="2">
    <source>
        <dbReference type="SAM" id="MobiDB-lite"/>
    </source>
</evidence>
<dbReference type="SMART" id="SM01388">
    <property type="entry name" value="Mob1_phocein"/>
    <property type="match status" value="1"/>
</dbReference>
<feature type="binding site" evidence="1">
    <location>
        <position position="198"/>
    </location>
    <ligand>
        <name>Zn(2+)</name>
        <dbReference type="ChEBI" id="CHEBI:29105"/>
    </ligand>
</feature>
<keyword evidence="1" id="KW-0862">Zinc</keyword>
<accession>A0A1Y1XK70</accession>
<organism evidence="3 4">
    <name type="scientific">Anaeromyces robustus</name>
    <dbReference type="NCBI Taxonomy" id="1754192"/>
    <lineage>
        <taxon>Eukaryota</taxon>
        <taxon>Fungi</taxon>
        <taxon>Fungi incertae sedis</taxon>
        <taxon>Chytridiomycota</taxon>
        <taxon>Chytridiomycota incertae sedis</taxon>
        <taxon>Neocallimastigomycetes</taxon>
        <taxon>Neocallimastigales</taxon>
        <taxon>Neocallimastigaceae</taxon>
        <taxon>Anaeromyces</taxon>
    </lineage>
</organism>
<reference evidence="3 4" key="2">
    <citation type="submission" date="2016-08" db="EMBL/GenBank/DDBJ databases">
        <title>Pervasive Adenine N6-methylation of Active Genes in Fungi.</title>
        <authorList>
            <consortium name="DOE Joint Genome Institute"/>
            <person name="Mondo S.J."/>
            <person name="Dannebaum R.O."/>
            <person name="Kuo R.C."/>
            <person name="Labutti K."/>
            <person name="Haridas S."/>
            <person name="Kuo A."/>
            <person name="Salamov A."/>
            <person name="Ahrendt S.R."/>
            <person name="Lipzen A."/>
            <person name="Sullivan W."/>
            <person name="Andreopoulos W.B."/>
            <person name="Clum A."/>
            <person name="Lindquist E."/>
            <person name="Daum C."/>
            <person name="Ramamoorthy G.K."/>
            <person name="Gryganskyi A."/>
            <person name="Culley D."/>
            <person name="Magnuson J.K."/>
            <person name="James T.Y."/>
            <person name="O'Malley M.A."/>
            <person name="Stajich J.E."/>
            <person name="Spatafora J.W."/>
            <person name="Visel A."/>
            <person name="Grigoriev I.V."/>
        </authorList>
    </citation>
    <scope>NUCLEOTIDE SEQUENCE [LARGE SCALE GENOMIC DNA]</scope>
    <source>
        <strain evidence="3 4">S4</strain>
    </source>
</reference>
<keyword evidence="4" id="KW-1185">Reference proteome</keyword>
<protein>
    <recommendedName>
        <fullName evidence="5">Mob1/phocein</fullName>
    </recommendedName>
</protein>
<dbReference type="AlphaFoldDB" id="A0A1Y1XK70"/>
<feature type="region of interest" description="Disordered" evidence="2">
    <location>
        <begin position="1"/>
        <end position="50"/>
    </location>
</feature>
<dbReference type="Gene3D" id="1.20.140.30">
    <property type="entry name" value="MOB kinase activator"/>
    <property type="match status" value="1"/>
</dbReference>
<comment type="caution">
    <text evidence="3">The sequence shown here is derived from an EMBL/GenBank/DDBJ whole genome shotgun (WGS) entry which is preliminary data.</text>
</comment>
<evidence type="ECO:0008006" key="5">
    <source>
        <dbReference type="Google" id="ProtNLM"/>
    </source>
</evidence>
<name>A0A1Y1XK70_9FUNG</name>
<dbReference type="SUPFAM" id="SSF101152">
    <property type="entry name" value="Mob1/phocein"/>
    <property type="match status" value="1"/>
</dbReference>
<gene>
    <name evidence="3" type="ORF">BCR32DRAFT_265199</name>
</gene>
<feature type="binding site" evidence="1">
    <location>
        <position position="126"/>
    </location>
    <ligand>
        <name>Zn(2+)</name>
        <dbReference type="ChEBI" id="CHEBI:29105"/>
    </ligand>
</feature>
<dbReference type="InterPro" id="IPR036703">
    <property type="entry name" value="MOB_kinase_act_sf"/>
</dbReference>
<dbReference type="PANTHER" id="PTHR22599">
    <property type="entry name" value="MPS ONE BINDER KINASE ACTIVATOR-LIKE MOB"/>
    <property type="match status" value="1"/>
</dbReference>
<feature type="binding site" evidence="1">
    <location>
        <position position="121"/>
    </location>
    <ligand>
        <name>Zn(2+)</name>
        <dbReference type="ChEBI" id="CHEBI:29105"/>
    </ligand>
</feature>
<dbReference type="OrthoDB" id="10262609at2759"/>
<keyword evidence="1" id="KW-0479">Metal-binding</keyword>
<reference evidence="3 4" key="1">
    <citation type="submission" date="2016-08" db="EMBL/GenBank/DDBJ databases">
        <title>A Parts List for Fungal Cellulosomes Revealed by Comparative Genomics.</title>
        <authorList>
            <consortium name="DOE Joint Genome Institute"/>
            <person name="Haitjema C.H."/>
            <person name="Gilmore S.P."/>
            <person name="Henske J.K."/>
            <person name="Solomon K.V."/>
            <person name="De Groot R."/>
            <person name="Kuo A."/>
            <person name="Mondo S.J."/>
            <person name="Salamov A.A."/>
            <person name="Labutti K."/>
            <person name="Zhao Z."/>
            <person name="Chiniquy J."/>
            <person name="Barry K."/>
            <person name="Brewer H.M."/>
            <person name="Purvine S.O."/>
            <person name="Wright A.T."/>
            <person name="Boxma B."/>
            <person name="Van Alen T."/>
            <person name="Hackstein J.H."/>
            <person name="Baker S.E."/>
            <person name="Grigoriev I.V."/>
            <person name="O'Malley M.A."/>
        </authorList>
    </citation>
    <scope>NUCLEOTIDE SEQUENCE [LARGE SCALE GENOMIC DNA]</scope>
    <source>
        <strain evidence="3 4">S4</strain>
    </source>
</reference>
<dbReference type="Proteomes" id="UP000193944">
    <property type="component" value="Unassembled WGS sequence"/>
</dbReference>
<dbReference type="Pfam" id="PF03637">
    <property type="entry name" value="Mob1_phocein"/>
    <property type="match status" value="1"/>
</dbReference>
<dbReference type="STRING" id="1754192.A0A1Y1XK70"/>
<dbReference type="InterPro" id="IPR005301">
    <property type="entry name" value="MOB_kinase_act_fam"/>
</dbReference>
<dbReference type="EMBL" id="MCFG01000025">
    <property type="protein sequence ID" value="ORX86112.1"/>
    <property type="molecule type" value="Genomic_DNA"/>
</dbReference>
<evidence type="ECO:0000256" key="1">
    <source>
        <dbReference type="PIRSR" id="PIRSR605301-1"/>
    </source>
</evidence>